<dbReference type="OrthoDB" id="1287559at2759"/>
<accession>A0A7R8H7D9</accession>
<dbReference type="AlphaFoldDB" id="A0A7R8H7D9"/>
<keyword evidence="2" id="KW-0808">Transferase</keyword>
<dbReference type="EMBL" id="HG994582">
    <property type="protein sequence ID" value="CAF2906359.1"/>
    <property type="molecule type" value="Genomic_DNA"/>
</dbReference>
<proteinExistence type="predicted"/>
<dbReference type="EC" id="2.1.1.-" evidence="2"/>
<dbReference type="Pfam" id="PF07780">
    <property type="entry name" value="Spb1_C"/>
    <property type="match status" value="1"/>
</dbReference>
<gene>
    <name evidence="2" type="ORF">LSAA_7294</name>
</gene>
<reference evidence="2" key="1">
    <citation type="submission" date="2021-02" db="EMBL/GenBank/DDBJ databases">
        <authorList>
            <person name="Bekaert M."/>
        </authorList>
    </citation>
    <scope>NUCLEOTIDE SEQUENCE</scope>
    <source>
        <strain evidence="2">IoA-00</strain>
    </source>
</reference>
<evidence type="ECO:0000313" key="2">
    <source>
        <dbReference type="EMBL" id="CAF2906359.1"/>
    </source>
</evidence>
<dbReference type="GO" id="GO:0006364">
    <property type="term" value="P:rRNA processing"/>
    <property type="evidence" value="ECO:0007669"/>
    <property type="project" value="InterPro"/>
</dbReference>
<organism evidence="2 3">
    <name type="scientific">Lepeophtheirus salmonis</name>
    <name type="common">Salmon louse</name>
    <name type="synonym">Caligus salmonis</name>
    <dbReference type="NCBI Taxonomy" id="72036"/>
    <lineage>
        <taxon>Eukaryota</taxon>
        <taxon>Metazoa</taxon>
        <taxon>Ecdysozoa</taxon>
        <taxon>Arthropoda</taxon>
        <taxon>Crustacea</taxon>
        <taxon>Multicrustacea</taxon>
        <taxon>Hexanauplia</taxon>
        <taxon>Copepoda</taxon>
        <taxon>Siphonostomatoida</taxon>
        <taxon>Caligidae</taxon>
        <taxon>Lepeophtheirus</taxon>
    </lineage>
</organism>
<dbReference type="Proteomes" id="UP000675881">
    <property type="component" value="Chromosome 3"/>
</dbReference>
<dbReference type="GO" id="GO:0032259">
    <property type="term" value="P:methylation"/>
    <property type="evidence" value="ECO:0007669"/>
    <property type="project" value="UniProtKB-KW"/>
</dbReference>
<protein>
    <submittedName>
        <fullName evidence="2">SPB1</fullName>
        <ecNumber evidence="2">2.1.1.-</ecNumber>
    </submittedName>
</protein>
<feature type="domain" description="Ribosomal RNA methyltransferase SPB1-like C-terminal" evidence="1">
    <location>
        <begin position="1"/>
        <end position="112"/>
    </location>
</feature>
<keyword evidence="2" id="KW-0489">Methyltransferase</keyword>
<dbReference type="InterPro" id="IPR012920">
    <property type="entry name" value="rRNA_MeTfrase_SPB1-like_C"/>
</dbReference>
<evidence type="ECO:0000313" key="3">
    <source>
        <dbReference type="Proteomes" id="UP000675881"/>
    </source>
</evidence>
<dbReference type="GO" id="GO:0005634">
    <property type="term" value="C:nucleus"/>
    <property type="evidence" value="ECO:0007669"/>
    <property type="project" value="InterPro"/>
</dbReference>
<evidence type="ECO:0000259" key="1">
    <source>
        <dbReference type="Pfam" id="PF07780"/>
    </source>
</evidence>
<name>A0A7R8H7D9_LEPSM</name>
<dbReference type="GO" id="GO:0008168">
    <property type="term" value="F:methyltransferase activity"/>
    <property type="evidence" value="ECO:0007669"/>
    <property type="project" value="UniProtKB-KW"/>
</dbReference>
<sequence length="120" mass="14244">MDAGWNRFMFPDADKDLPNWFVNEEQYHMRLIPDVDPETVAYYADKHKDLNVKTIKKVIEAKARKKRRMTKKMDRAKKRAAAIMENEDIGSREKMKEVKRIYTKINANEKSKERGNLHSC</sequence>
<keyword evidence="3" id="KW-1185">Reference proteome</keyword>